<dbReference type="PANTHER" id="PTHR11895">
    <property type="entry name" value="TRANSAMIDASE"/>
    <property type="match status" value="1"/>
</dbReference>
<dbReference type="Gene3D" id="3.90.1300.10">
    <property type="entry name" value="Amidase signature (AS) domain"/>
    <property type="match status" value="1"/>
</dbReference>
<evidence type="ECO:0000259" key="1">
    <source>
        <dbReference type="Pfam" id="PF01425"/>
    </source>
</evidence>
<dbReference type="RefSeq" id="WP_338177519.1">
    <property type="nucleotide sequence ID" value="NZ_JAEKNQ010000022.1"/>
</dbReference>
<organism evidence="2 3">
    <name type="scientific">Candidatus Dormiibacter inghamiae</name>
    <dbReference type="NCBI Taxonomy" id="3127013"/>
    <lineage>
        <taxon>Bacteria</taxon>
        <taxon>Bacillati</taxon>
        <taxon>Candidatus Dormiibacterota</taxon>
        <taxon>Candidatus Dormibacteria</taxon>
        <taxon>Candidatus Dormibacterales</taxon>
        <taxon>Candidatus Dormibacteraceae</taxon>
        <taxon>Candidatus Dormiibacter</taxon>
    </lineage>
</organism>
<gene>
    <name evidence="2" type="ORF">JF888_05895</name>
</gene>
<dbReference type="PROSITE" id="PS00571">
    <property type="entry name" value="AMIDASES"/>
    <property type="match status" value="1"/>
</dbReference>
<evidence type="ECO:0000313" key="3">
    <source>
        <dbReference type="Proteomes" id="UP000620075"/>
    </source>
</evidence>
<dbReference type="GO" id="GO:0003824">
    <property type="term" value="F:catalytic activity"/>
    <property type="evidence" value="ECO:0007669"/>
    <property type="project" value="InterPro"/>
</dbReference>
<comment type="caution">
    <text evidence="2">The sequence shown here is derived from an EMBL/GenBank/DDBJ whole genome shotgun (WGS) entry which is preliminary data.</text>
</comment>
<accession>A0A934K902</accession>
<dbReference type="InterPro" id="IPR000120">
    <property type="entry name" value="Amidase"/>
</dbReference>
<dbReference type="InterPro" id="IPR036928">
    <property type="entry name" value="AS_sf"/>
</dbReference>
<reference evidence="2 3" key="1">
    <citation type="submission" date="2020-10" db="EMBL/GenBank/DDBJ databases">
        <title>Ca. Dormibacterota MAGs.</title>
        <authorList>
            <person name="Montgomery K."/>
        </authorList>
    </citation>
    <scope>NUCLEOTIDE SEQUENCE [LARGE SCALE GENOMIC DNA]</scope>
    <source>
        <strain evidence="2">SC8811_S16_3</strain>
    </source>
</reference>
<evidence type="ECO:0000313" key="2">
    <source>
        <dbReference type="EMBL" id="MBJ7602712.1"/>
    </source>
</evidence>
<dbReference type="Pfam" id="PF01425">
    <property type="entry name" value="Amidase"/>
    <property type="match status" value="2"/>
</dbReference>
<dbReference type="InterPro" id="IPR023631">
    <property type="entry name" value="Amidase_dom"/>
</dbReference>
<protein>
    <submittedName>
        <fullName evidence="2">Amidase</fullName>
    </submittedName>
</protein>
<sequence>MTAAEARERARARAALGAFISLTEEDGPGPAVAVKDLVDVAGTVTTAGGIQLRDRAAIVDALVVRRLREAGCVVMGKANLHEFAFGLTSENPHYGPVRNPHDSERVAGGSSGGSAAAVAARLCDWALGTDTGGSIRVPAAYCGVVGFKPTVGTVPTEGVFPLSHSLDTVGPLARDVRTAALALEAMSELRGLLPERTPSLTELRLAIPTGWLEGVEPEIAHVFTAATRGLPELELPDRLVLGRPGLIILLAEAGSLHRRWLEDTPERYGADVRALLEQGLRVSRRDYSLALLEQSRARLAAESAMADIDAILVPATGIMPPRIGAEYDRAAVAGWTRPFNTTGQPVICLPAPTSGLPVGIQVVGRFGQEARLVEASLALEAAWAQVTG</sequence>
<dbReference type="PANTHER" id="PTHR11895:SF176">
    <property type="entry name" value="AMIDASE AMID-RELATED"/>
    <property type="match status" value="1"/>
</dbReference>
<dbReference type="AlphaFoldDB" id="A0A934K902"/>
<feature type="domain" description="Amidase" evidence="1">
    <location>
        <begin position="31"/>
        <end position="190"/>
    </location>
</feature>
<dbReference type="SUPFAM" id="SSF75304">
    <property type="entry name" value="Amidase signature (AS) enzymes"/>
    <property type="match status" value="1"/>
</dbReference>
<feature type="domain" description="Amidase" evidence="1">
    <location>
        <begin position="275"/>
        <end position="372"/>
    </location>
</feature>
<dbReference type="InterPro" id="IPR020556">
    <property type="entry name" value="Amidase_CS"/>
</dbReference>
<name>A0A934K902_9BACT</name>
<dbReference type="Proteomes" id="UP000620075">
    <property type="component" value="Unassembled WGS sequence"/>
</dbReference>
<proteinExistence type="predicted"/>
<dbReference type="EMBL" id="JAEKNQ010000022">
    <property type="protein sequence ID" value="MBJ7602712.1"/>
    <property type="molecule type" value="Genomic_DNA"/>
</dbReference>